<evidence type="ECO:0000313" key="3">
    <source>
        <dbReference type="Proteomes" id="UP000214600"/>
    </source>
</evidence>
<evidence type="ECO:0000259" key="1">
    <source>
        <dbReference type="Pfam" id="PF13356"/>
    </source>
</evidence>
<protein>
    <recommendedName>
        <fullName evidence="1">Integrase DNA-binding domain-containing protein</fullName>
    </recommendedName>
</protein>
<gene>
    <name evidence="2" type="ORF">CFB84_10800</name>
</gene>
<reference evidence="2 3" key="2">
    <citation type="submission" date="2017-08" db="EMBL/GenBank/DDBJ databases">
        <title>WGS of novel Burkholderia cepaca complex species.</title>
        <authorList>
            <person name="Lipuma J."/>
            <person name="Spilker T."/>
        </authorList>
    </citation>
    <scope>NUCLEOTIDE SEQUENCE [LARGE SCALE GENOMIC DNA]</scope>
    <source>
        <strain evidence="2 3">AU17325</strain>
    </source>
</reference>
<dbReference type="Proteomes" id="UP000214600">
    <property type="component" value="Unassembled WGS sequence"/>
</dbReference>
<reference evidence="3" key="1">
    <citation type="submission" date="2017-06" db="EMBL/GenBank/DDBJ databases">
        <authorList>
            <person name="LiPuma J."/>
            <person name="Spilker T."/>
        </authorList>
    </citation>
    <scope>NUCLEOTIDE SEQUENCE [LARGE SCALE GENOMIC DNA]</scope>
    <source>
        <strain evidence="3">AU17325</strain>
    </source>
</reference>
<comment type="caution">
    <text evidence="2">The sequence shown here is derived from an EMBL/GenBank/DDBJ whole genome shotgun (WGS) entry which is preliminary data.</text>
</comment>
<dbReference type="InterPro" id="IPR025166">
    <property type="entry name" value="Integrase_DNA_bind_dom"/>
</dbReference>
<dbReference type="Pfam" id="PF13356">
    <property type="entry name" value="Arm-DNA-bind_3"/>
    <property type="match status" value="1"/>
</dbReference>
<dbReference type="Gene3D" id="3.30.160.390">
    <property type="entry name" value="Integrase, DNA-binding domain"/>
    <property type="match status" value="1"/>
</dbReference>
<dbReference type="OrthoDB" id="9775880at2"/>
<evidence type="ECO:0000313" key="2">
    <source>
        <dbReference type="EMBL" id="OXI47695.1"/>
    </source>
</evidence>
<dbReference type="AlphaFoldDB" id="A0A228J022"/>
<feature type="domain" description="Integrase DNA-binding" evidence="1">
    <location>
        <begin position="20"/>
        <end position="80"/>
    </location>
</feature>
<dbReference type="RefSeq" id="WP_089450748.1">
    <property type="nucleotide sequence ID" value="NZ_NKFA01000004.1"/>
</dbReference>
<dbReference type="EMBL" id="NKFA01000004">
    <property type="protein sequence ID" value="OXI47695.1"/>
    <property type="molecule type" value="Genomic_DNA"/>
</dbReference>
<proteinExistence type="predicted"/>
<accession>A0A228J022</accession>
<dbReference type="InterPro" id="IPR038488">
    <property type="entry name" value="Integrase_DNA-bd_sf"/>
</dbReference>
<sequence length="82" mass="9181">MKRVSFRSPDDDTGFVTVPLDDNKIRQAKADDKPTKLAGFNGLDLSVNPSGSRLRRDKYRMAGKENLFAIGEYRSISLQDSC</sequence>
<organism evidence="2 3">
    <name type="scientific">Burkholderia aenigmatica</name>
    <dbReference type="NCBI Taxonomy" id="2015348"/>
    <lineage>
        <taxon>Bacteria</taxon>
        <taxon>Pseudomonadati</taxon>
        <taxon>Pseudomonadota</taxon>
        <taxon>Betaproteobacteria</taxon>
        <taxon>Burkholderiales</taxon>
        <taxon>Burkholderiaceae</taxon>
        <taxon>Burkholderia</taxon>
        <taxon>Burkholderia cepacia complex</taxon>
    </lineage>
</organism>
<name>A0A228J022_9BURK</name>